<name>A0ABS8VAU5_DATST</name>
<gene>
    <name evidence="2" type="ORF">HAX54_030603</name>
</gene>
<protein>
    <submittedName>
        <fullName evidence="2">Uncharacterized protein</fullName>
    </submittedName>
</protein>
<accession>A0ABS8VAU5</accession>
<keyword evidence="1" id="KW-0472">Membrane</keyword>
<keyword evidence="3" id="KW-1185">Reference proteome</keyword>
<dbReference type="EMBL" id="JACEIK010003849">
    <property type="protein sequence ID" value="MCD9643283.1"/>
    <property type="molecule type" value="Genomic_DNA"/>
</dbReference>
<evidence type="ECO:0000256" key="1">
    <source>
        <dbReference type="SAM" id="Phobius"/>
    </source>
</evidence>
<organism evidence="2 3">
    <name type="scientific">Datura stramonium</name>
    <name type="common">Jimsonweed</name>
    <name type="synonym">Common thornapple</name>
    <dbReference type="NCBI Taxonomy" id="4076"/>
    <lineage>
        <taxon>Eukaryota</taxon>
        <taxon>Viridiplantae</taxon>
        <taxon>Streptophyta</taxon>
        <taxon>Embryophyta</taxon>
        <taxon>Tracheophyta</taxon>
        <taxon>Spermatophyta</taxon>
        <taxon>Magnoliopsida</taxon>
        <taxon>eudicotyledons</taxon>
        <taxon>Gunneridae</taxon>
        <taxon>Pentapetalae</taxon>
        <taxon>asterids</taxon>
        <taxon>lamiids</taxon>
        <taxon>Solanales</taxon>
        <taxon>Solanaceae</taxon>
        <taxon>Solanoideae</taxon>
        <taxon>Datureae</taxon>
        <taxon>Datura</taxon>
    </lineage>
</organism>
<evidence type="ECO:0000313" key="3">
    <source>
        <dbReference type="Proteomes" id="UP000823775"/>
    </source>
</evidence>
<dbReference type="Proteomes" id="UP000823775">
    <property type="component" value="Unassembled WGS sequence"/>
</dbReference>
<sequence length="234" mass="27772">MWDLLYLFFGIFFRKFNMKYLNVDLLFHHGSKWTLKPQLLYEEKYVHSLRGIDSNHLNLINVEEEFANNLRFIKVKQVLVKGLSENLILVQHSDVIRILQELLTEEFLGWFIYLLLIIMKILFSPNIVHYSETYHVNCEYGIDAESESDGSLVDSNSNGEYDFDELEFIKMQKKVEVNDNLSHYKELHLNMTFRDLNEAKKVCNLYALATKKALIVEKSDRKRLRYICIVSYLL</sequence>
<comment type="caution">
    <text evidence="2">The sequence shown here is derived from an EMBL/GenBank/DDBJ whole genome shotgun (WGS) entry which is preliminary data.</text>
</comment>
<reference evidence="2 3" key="1">
    <citation type="journal article" date="2021" name="BMC Genomics">
        <title>Datura genome reveals duplications of psychoactive alkaloid biosynthetic genes and high mutation rate following tissue culture.</title>
        <authorList>
            <person name="Rajewski A."/>
            <person name="Carter-House D."/>
            <person name="Stajich J."/>
            <person name="Litt A."/>
        </authorList>
    </citation>
    <scope>NUCLEOTIDE SEQUENCE [LARGE SCALE GENOMIC DNA]</scope>
    <source>
        <strain evidence="2">AR-01</strain>
    </source>
</reference>
<keyword evidence="1" id="KW-1133">Transmembrane helix</keyword>
<evidence type="ECO:0000313" key="2">
    <source>
        <dbReference type="EMBL" id="MCD9643283.1"/>
    </source>
</evidence>
<proteinExistence type="predicted"/>
<feature type="transmembrane region" description="Helical" evidence="1">
    <location>
        <begin position="107"/>
        <end position="123"/>
    </location>
</feature>
<keyword evidence="1" id="KW-0812">Transmembrane</keyword>